<dbReference type="EMBL" id="FNUX01000032">
    <property type="protein sequence ID" value="SEG15614.1"/>
    <property type="molecule type" value="Genomic_DNA"/>
</dbReference>
<organism evidence="1 2">
    <name type="scientific">Nitrosomonas ureae</name>
    <dbReference type="NCBI Taxonomy" id="44577"/>
    <lineage>
        <taxon>Bacteria</taxon>
        <taxon>Pseudomonadati</taxon>
        <taxon>Pseudomonadota</taxon>
        <taxon>Betaproteobacteria</taxon>
        <taxon>Nitrosomonadales</taxon>
        <taxon>Nitrosomonadaceae</taxon>
        <taxon>Nitrosomonas</taxon>
    </lineage>
</organism>
<proteinExistence type="predicted"/>
<evidence type="ECO:0000313" key="1">
    <source>
        <dbReference type="EMBL" id="SEG15614.1"/>
    </source>
</evidence>
<dbReference type="Proteomes" id="UP000236753">
    <property type="component" value="Unassembled WGS sequence"/>
</dbReference>
<protein>
    <submittedName>
        <fullName evidence="1">Uncharacterized protein</fullName>
    </submittedName>
</protein>
<accession>A0A1H5XV29</accession>
<dbReference type="RefSeq" id="WP_103967494.1">
    <property type="nucleotide sequence ID" value="NZ_FNUX01000032.1"/>
</dbReference>
<evidence type="ECO:0000313" key="2">
    <source>
        <dbReference type="Proteomes" id="UP000236753"/>
    </source>
</evidence>
<gene>
    <name evidence="1" type="ORF">SAMN05216334_13227</name>
</gene>
<sequence>MIKKRFTAETEAQLKQAYAEGYRYLVTAYKKCPLGDKGTFVSYHYKISEASQTIDNSLFRDCLVFQDLSILIKKPEYFFIT</sequence>
<name>A0A1H5XV29_9PROT</name>
<reference evidence="1 2" key="1">
    <citation type="submission" date="2016-10" db="EMBL/GenBank/DDBJ databases">
        <authorList>
            <person name="de Groot N.N."/>
        </authorList>
    </citation>
    <scope>NUCLEOTIDE SEQUENCE [LARGE SCALE GENOMIC DNA]</scope>
    <source>
        <strain evidence="1 2">Nm13</strain>
    </source>
</reference>
<dbReference type="OrthoDB" id="7871041at2"/>
<dbReference type="AlphaFoldDB" id="A0A1H5XV29"/>